<evidence type="ECO:0000256" key="5">
    <source>
        <dbReference type="ARBA" id="ARBA00022683"/>
    </source>
</evidence>
<dbReference type="GO" id="GO:0016301">
    <property type="term" value="F:kinase activity"/>
    <property type="evidence" value="ECO:0007669"/>
    <property type="project" value="UniProtKB-KW"/>
</dbReference>
<keyword evidence="3 8" id="KW-0762">Sugar transport</keyword>
<dbReference type="InterPro" id="IPR011055">
    <property type="entry name" value="Dup_hybrid_motif"/>
</dbReference>
<reference evidence="8 9" key="1">
    <citation type="submission" date="2018-11" db="EMBL/GenBank/DDBJ databases">
        <authorList>
            <person name="Li F."/>
        </authorList>
    </citation>
    <scope>NUCLEOTIDE SEQUENCE [LARGE SCALE GENOMIC DNA]</scope>
    <source>
        <strain evidence="8 9">YS17T</strain>
    </source>
</reference>
<dbReference type="EMBL" id="RQJX01000003">
    <property type="protein sequence ID" value="RQN09288.1"/>
    <property type="molecule type" value="Genomic_DNA"/>
</dbReference>
<dbReference type="SUPFAM" id="SSF51261">
    <property type="entry name" value="Duplicated hybrid motif"/>
    <property type="match status" value="1"/>
</dbReference>
<protein>
    <submittedName>
        <fullName evidence="8">PTS glucose transporter subunit IIA</fullName>
    </submittedName>
</protein>
<accession>A0A3N6X6K9</accession>
<name>A0A3N6X6K9_9ACTN</name>
<dbReference type="Gene3D" id="2.70.70.10">
    <property type="entry name" value="Glucose Permease (Domain IIA)"/>
    <property type="match status" value="1"/>
</dbReference>
<dbReference type="InterPro" id="IPR050890">
    <property type="entry name" value="PTS_EIIA_component"/>
</dbReference>
<dbReference type="PROSITE" id="PS51093">
    <property type="entry name" value="PTS_EIIA_TYPE_1"/>
    <property type="match status" value="1"/>
</dbReference>
<keyword evidence="4" id="KW-0808">Transferase</keyword>
<gene>
    <name evidence="8" type="ORF">EHW97_03310</name>
</gene>
<evidence type="ECO:0000259" key="7">
    <source>
        <dbReference type="PROSITE" id="PS51093"/>
    </source>
</evidence>
<evidence type="ECO:0000256" key="4">
    <source>
        <dbReference type="ARBA" id="ARBA00022679"/>
    </source>
</evidence>
<dbReference type="GO" id="GO:0005737">
    <property type="term" value="C:cytoplasm"/>
    <property type="evidence" value="ECO:0007669"/>
    <property type="project" value="UniProtKB-SubCell"/>
</dbReference>
<dbReference type="AlphaFoldDB" id="A0A3N6X6K9"/>
<dbReference type="Pfam" id="PF00358">
    <property type="entry name" value="PTS_EIIA_1"/>
    <property type="match status" value="1"/>
</dbReference>
<keyword evidence="5" id="KW-0598">Phosphotransferase system</keyword>
<evidence type="ECO:0000313" key="9">
    <source>
        <dbReference type="Proteomes" id="UP000275225"/>
    </source>
</evidence>
<dbReference type="GO" id="GO:0009401">
    <property type="term" value="P:phosphoenolpyruvate-dependent sugar phosphotransferase system"/>
    <property type="evidence" value="ECO:0007669"/>
    <property type="project" value="UniProtKB-KW"/>
</dbReference>
<dbReference type="PANTHER" id="PTHR45008:SF1">
    <property type="entry name" value="PTS SYSTEM GLUCOSE-SPECIFIC EIIA COMPONENT"/>
    <property type="match status" value="1"/>
</dbReference>
<dbReference type="OrthoDB" id="9797715at2"/>
<sequence length="163" mass="16704">MGCAAAGAPAVSALVLHAPCEGRCVPVSEVPDPVFAEGTLGPGFAVVPTNGCVVAPMDGTITHIMPSRHGLILSGRDGVGVLIHCGIDTVQLDGRHLEAFVEAGQQVDVGTPLVLMDLDAIAAEGYRTDVIVVVSEMGEMGGLELLETGDVEAGEVVARLRRP</sequence>
<evidence type="ECO:0000256" key="6">
    <source>
        <dbReference type="ARBA" id="ARBA00022777"/>
    </source>
</evidence>
<comment type="caution">
    <text evidence="8">The sequence shown here is derived from an EMBL/GenBank/DDBJ whole genome shotgun (WGS) entry which is preliminary data.</text>
</comment>
<evidence type="ECO:0000256" key="2">
    <source>
        <dbReference type="ARBA" id="ARBA00022448"/>
    </source>
</evidence>
<evidence type="ECO:0000313" key="8">
    <source>
        <dbReference type="EMBL" id="RQN09288.1"/>
    </source>
</evidence>
<dbReference type="Proteomes" id="UP000275225">
    <property type="component" value="Unassembled WGS sequence"/>
</dbReference>
<comment type="subcellular location">
    <subcellularLocation>
        <location evidence="1">Cytoplasm</location>
    </subcellularLocation>
</comment>
<dbReference type="InterPro" id="IPR001127">
    <property type="entry name" value="PTS_EIIA_1_perm"/>
</dbReference>
<keyword evidence="2" id="KW-0813">Transport</keyword>
<evidence type="ECO:0000256" key="3">
    <source>
        <dbReference type="ARBA" id="ARBA00022597"/>
    </source>
</evidence>
<evidence type="ECO:0000256" key="1">
    <source>
        <dbReference type="ARBA" id="ARBA00004496"/>
    </source>
</evidence>
<organism evidence="8 9">
    <name type="scientific">Aeromicrobium camelliae</name>
    <dbReference type="NCBI Taxonomy" id="1538144"/>
    <lineage>
        <taxon>Bacteria</taxon>
        <taxon>Bacillati</taxon>
        <taxon>Actinomycetota</taxon>
        <taxon>Actinomycetes</taxon>
        <taxon>Propionibacteriales</taxon>
        <taxon>Nocardioidaceae</taxon>
        <taxon>Aeromicrobium</taxon>
    </lineage>
</organism>
<dbReference type="NCBIfam" id="TIGR00830">
    <property type="entry name" value="PTBA"/>
    <property type="match status" value="1"/>
</dbReference>
<dbReference type="PANTHER" id="PTHR45008">
    <property type="entry name" value="PTS SYSTEM GLUCOSE-SPECIFIC EIIA COMPONENT"/>
    <property type="match status" value="1"/>
</dbReference>
<proteinExistence type="predicted"/>
<keyword evidence="9" id="KW-1185">Reference proteome</keyword>
<keyword evidence="6" id="KW-0418">Kinase</keyword>
<feature type="domain" description="PTS EIIA type-1" evidence="7">
    <location>
        <begin position="32"/>
        <end position="136"/>
    </location>
</feature>